<keyword evidence="2" id="KW-0808">Transferase</keyword>
<feature type="domain" description="Histidine-specific methyltransferase SAM-dependent" evidence="3">
    <location>
        <begin position="56"/>
        <end position="345"/>
    </location>
</feature>
<dbReference type="GO" id="GO:0008168">
    <property type="term" value="F:methyltransferase activity"/>
    <property type="evidence" value="ECO:0007669"/>
    <property type="project" value="UniProtKB-KW"/>
</dbReference>
<comment type="caution">
    <text evidence="4">The sequence shown here is derived from an EMBL/GenBank/DDBJ whole genome shotgun (WGS) entry which is preliminary data.</text>
</comment>
<dbReference type="AlphaFoldDB" id="A0A2W5MTJ6"/>
<evidence type="ECO:0000256" key="2">
    <source>
        <dbReference type="ARBA" id="ARBA00022679"/>
    </source>
</evidence>
<dbReference type="InterPro" id="IPR017804">
    <property type="entry name" value="MeTrfase_EgtD-like"/>
</dbReference>
<keyword evidence="1" id="KW-0489">Methyltransferase</keyword>
<sequence>MPTGNNLIWLGRWHMIQIPNKHTNPLIQPEKSTFKKDILDLFLGLKTAHLASHTFEHGAALWEDFFNTPSDYYVVKDEINLIKENAVAIRKIAAGVKDVIDLGPGSAGAVTNKTLPILQNFLFSIENYHAVDVSLDYLNSAKSIIESAFPDLNINLLHKNFFSLLQLPINNRSIALLFGLTLSNMPGIYDKASGINYLRTEMEAFRKILPKGAYFLCSYDTCQDEEKMMRAYDHPKHALFIKNITSKIESDLVPDSGFNAHAWRYNPKWDKENYMFKHILTSTKSMDFMFEDRLFAIPENYDILSYVSVKFPEDIYLKIFSEAGFELMAAPFKGPNGDINITLLRAT</sequence>
<accession>A0A2W5MTJ6</accession>
<dbReference type="PIRSF" id="PIRSF018005">
    <property type="entry name" value="UCP018005"/>
    <property type="match status" value="1"/>
</dbReference>
<evidence type="ECO:0000313" key="4">
    <source>
        <dbReference type="EMBL" id="PZQ43698.1"/>
    </source>
</evidence>
<evidence type="ECO:0000259" key="3">
    <source>
        <dbReference type="Pfam" id="PF10017"/>
    </source>
</evidence>
<dbReference type="GO" id="GO:0032259">
    <property type="term" value="P:methylation"/>
    <property type="evidence" value="ECO:0007669"/>
    <property type="project" value="UniProtKB-KW"/>
</dbReference>
<dbReference type="InterPro" id="IPR019257">
    <property type="entry name" value="MeTrfase_dom"/>
</dbReference>
<dbReference type="SUPFAM" id="SSF53335">
    <property type="entry name" value="S-adenosyl-L-methionine-dependent methyltransferases"/>
    <property type="match status" value="1"/>
</dbReference>
<evidence type="ECO:0000313" key="5">
    <source>
        <dbReference type="Proteomes" id="UP000249417"/>
    </source>
</evidence>
<dbReference type="Gene3D" id="3.40.50.150">
    <property type="entry name" value="Vaccinia Virus protein VP39"/>
    <property type="match status" value="1"/>
</dbReference>
<reference evidence="4 5" key="1">
    <citation type="submission" date="2017-08" db="EMBL/GenBank/DDBJ databases">
        <title>Infants hospitalized years apart are colonized by the same room-sourced microbial strains.</title>
        <authorList>
            <person name="Brooks B."/>
            <person name="Olm M.R."/>
            <person name="Firek B.A."/>
            <person name="Baker R."/>
            <person name="Thomas B.C."/>
            <person name="Morowitz M.J."/>
            <person name="Banfield J.F."/>
        </authorList>
    </citation>
    <scope>NUCLEOTIDE SEQUENCE [LARGE SCALE GENOMIC DNA]</scope>
    <source>
        <strain evidence="4">S2_005_002_R2_29</strain>
    </source>
</reference>
<dbReference type="Pfam" id="PF10017">
    <property type="entry name" value="Methyltransf_33"/>
    <property type="match status" value="1"/>
</dbReference>
<dbReference type="Proteomes" id="UP000249417">
    <property type="component" value="Unassembled WGS sequence"/>
</dbReference>
<organism evidence="4 5">
    <name type="scientific">Micavibrio aeruginosavorus</name>
    <dbReference type="NCBI Taxonomy" id="349221"/>
    <lineage>
        <taxon>Bacteria</taxon>
        <taxon>Pseudomonadati</taxon>
        <taxon>Bdellovibrionota</taxon>
        <taxon>Bdellovibrionia</taxon>
        <taxon>Bdellovibrionales</taxon>
        <taxon>Pseudobdellovibrionaceae</taxon>
        <taxon>Micavibrio</taxon>
    </lineage>
</organism>
<dbReference type="InterPro" id="IPR029063">
    <property type="entry name" value="SAM-dependent_MTases_sf"/>
</dbReference>
<dbReference type="PANTHER" id="PTHR43397">
    <property type="entry name" value="ERGOTHIONEINE BIOSYNTHESIS PROTEIN 1"/>
    <property type="match status" value="1"/>
</dbReference>
<evidence type="ECO:0000256" key="1">
    <source>
        <dbReference type="ARBA" id="ARBA00022603"/>
    </source>
</evidence>
<protein>
    <recommendedName>
        <fullName evidence="3">Histidine-specific methyltransferase SAM-dependent domain-containing protein</fullName>
    </recommendedName>
</protein>
<dbReference type="InterPro" id="IPR051128">
    <property type="entry name" value="EgtD_Methyltrsf_superfamily"/>
</dbReference>
<proteinExistence type="predicted"/>
<dbReference type="EMBL" id="QFQB01000137">
    <property type="protein sequence ID" value="PZQ43698.1"/>
    <property type="molecule type" value="Genomic_DNA"/>
</dbReference>
<name>A0A2W5MTJ6_9BACT</name>
<dbReference type="PANTHER" id="PTHR43397:SF1">
    <property type="entry name" value="ERGOTHIONEINE BIOSYNTHESIS PROTEIN 1"/>
    <property type="match status" value="1"/>
</dbReference>
<gene>
    <name evidence="4" type="ORF">DI551_11655</name>
</gene>